<dbReference type="InterPro" id="IPR052709">
    <property type="entry name" value="Transposase-MT_Hybrid"/>
</dbReference>
<dbReference type="AlphaFoldDB" id="A0A2M3Z1E7"/>
<dbReference type="Gene3D" id="1.10.10.1450">
    <property type="match status" value="1"/>
</dbReference>
<dbReference type="GO" id="GO:0000014">
    <property type="term" value="F:single-stranded DNA endodeoxyribonuclease activity"/>
    <property type="evidence" value="ECO:0007669"/>
    <property type="project" value="TreeGrafter"/>
</dbReference>
<dbReference type="GO" id="GO:0015074">
    <property type="term" value="P:DNA integration"/>
    <property type="evidence" value="ECO:0007669"/>
    <property type="project" value="TreeGrafter"/>
</dbReference>
<dbReference type="Gene3D" id="3.30.420.10">
    <property type="entry name" value="Ribonuclease H-like superfamily/Ribonuclease H"/>
    <property type="match status" value="1"/>
</dbReference>
<dbReference type="InterPro" id="IPR041426">
    <property type="entry name" value="Mos1_HTH"/>
</dbReference>
<name>A0A2M3Z1E7_9DIPT</name>
<reference evidence="2" key="1">
    <citation type="submission" date="2018-01" db="EMBL/GenBank/DDBJ databases">
        <title>An insight into the sialome of Amazonian anophelines.</title>
        <authorList>
            <person name="Ribeiro J.M."/>
            <person name="Scarpassa V."/>
            <person name="Calvo E."/>
        </authorList>
    </citation>
    <scope>NUCLEOTIDE SEQUENCE</scope>
    <source>
        <tissue evidence="2">Salivary glands</tissue>
    </source>
</reference>
<organism evidence="2">
    <name type="scientific">Anopheles braziliensis</name>
    <dbReference type="NCBI Taxonomy" id="58242"/>
    <lineage>
        <taxon>Eukaryota</taxon>
        <taxon>Metazoa</taxon>
        <taxon>Ecdysozoa</taxon>
        <taxon>Arthropoda</taxon>
        <taxon>Hexapoda</taxon>
        <taxon>Insecta</taxon>
        <taxon>Pterygota</taxon>
        <taxon>Neoptera</taxon>
        <taxon>Endopterygota</taxon>
        <taxon>Diptera</taxon>
        <taxon>Nematocera</taxon>
        <taxon>Culicoidea</taxon>
        <taxon>Culicidae</taxon>
        <taxon>Anophelinae</taxon>
        <taxon>Anopheles</taxon>
    </lineage>
</organism>
<dbReference type="SUPFAM" id="SSF46785">
    <property type="entry name" value="Winged helix' DNA-binding domain"/>
    <property type="match status" value="1"/>
</dbReference>
<dbReference type="GO" id="GO:0006303">
    <property type="term" value="P:double-strand break repair via nonhomologous end joining"/>
    <property type="evidence" value="ECO:0007669"/>
    <property type="project" value="TreeGrafter"/>
</dbReference>
<protein>
    <submittedName>
        <fullName evidence="2">Putative mariner mos1 transposase</fullName>
    </submittedName>
</protein>
<evidence type="ECO:0000313" key="2">
    <source>
        <dbReference type="EMBL" id="MBW22326.1"/>
    </source>
</evidence>
<dbReference type="GO" id="GO:0044774">
    <property type="term" value="P:mitotic DNA integrity checkpoint signaling"/>
    <property type="evidence" value="ECO:0007669"/>
    <property type="project" value="TreeGrafter"/>
</dbReference>
<accession>A0A2M3Z1E7</accession>
<dbReference type="InterPro" id="IPR001888">
    <property type="entry name" value="Transposase_1"/>
</dbReference>
<dbReference type="GO" id="GO:0042800">
    <property type="term" value="F:histone H3K4 methyltransferase activity"/>
    <property type="evidence" value="ECO:0007669"/>
    <property type="project" value="TreeGrafter"/>
</dbReference>
<dbReference type="GO" id="GO:0044547">
    <property type="term" value="F:DNA topoisomerase binding"/>
    <property type="evidence" value="ECO:0007669"/>
    <property type="project" value="TreeGrafter"/>
</dbReference>
<dbReference type="GO" id="GO:0003690">
    <property type="term" value="F:double-stranded DNA binding"/>
    <property type="evidence" value="ECO:0007669"/>
    <property type="project" value="TreeGrafter"/>
</dbReference>
<dbReference type="PANTHER" id="PTHR46060:SF2">
    <property type="entry name" value="HISTONE-LYSINE N-METHYLTRANSFERASE SETMAR"/>
    <property type="match status" value="1"/>
</dbReference>
<dbReference type="Pfam" id="PF01359">
    <property type="entry name" value="Transposase_1"/>
    <property type="match status" value="1"/>
</dbReference>
<evidence type="ECO:0000259" key="1">
    <source>
        <dbReference type="Pfam" id="PF17906"/>
    </source>
</evidence>
<dbReference type="InterPro" id="IPR036388">
    <property type="entry name" value="WH-like_DNA-bd_sf"/>
</dbReference>
<dbReference type="InterPro" id="IPR036397">
    <property type="entry name" value="RNaseH_sf"/>
</dbReference>
<dbReference type="PANTHER" id="PTHR46060">
    <property type="entry name" value="MARINER MOS1 TRANSPOSASE-LIKE PROTEIN"/>
    <property type="match status" value="1"/>
</dbReference>
<sequence>MATFTPKFSDVRTSLIFCFQLKKTVVEAHQMLVEAYGNHALYMTQCRLWYKKFQRGDFDVSSEGHGRPSKKFEDADLKPLLEEDDDQTQKQLAEQLNVDQSTVSRRLKAMGMILKLGRTVPHKLTKRQQENRKTTCQILHNRYKKKAFLHRNITGDEKWIYFENPKRKRSYVKRTEQPQMTARPNRFGKKAMLCVFRNQAGVIWWNLLNHEETVTSERYNQQLIDLDRELCKNRPEYRRRQLKPILLDDNAPPHRGKPAKDIVQSLNWEQLPHAAYSPDLTPSDYHLFASLGHALAKQRFDSYENVKKRMGEWFNSKDQLFFWQGIHKLPER</sequence>
<dbReference type="GO" id="GO:0046975">
    <property type="term" value="F:histone H3K36 methyltransferase activity"/>
    <property type="evidence" value="ECO:0007669"/>
    <property type="project" value="TreeGrafter"/>
</dbReference>
<dbReference type="GO" id="GO:0005634">
    <property type="term" value="C:nucleus"/>
    <property type="evidence" value="ECO:0007669"/>
    <property type="project" value="TreeGrafter"/>
</dbReference>
<dbReference type="Pfam" id="PF17906">
    <property type="entry name" value="HTH_48"/>
    <property type="match status" value="1"/>
</dbReference>
<dbReference type="EMBL" id="GGFM01001575">
    <property type="protein sequence ID" value="MBW22326.1"/>
    <property type="molecule type" value="Transcribed_RNA"/>
</dbReference>
<dbReference type="GO" id="GO:0000793">
    <property type="term" value="C:condensed chromosome"/>
    <property type="evidence" value="ECO:0007669"/>
    <property type="project" value="TreeGrafter"/>
</dbReference>
<dbReference type="InterPro" id="IPR036390">
    <property type="entry name" value="WH_DNA-bd_sf"/>
</dbReference>
<dbReference type="GO" id="GO:0031297">
    <property type="term" value="P:replication fork processing"/>
    <property type="evidence" value="ECO:0007669"/>
    <property type="project" value="TreeGrafter"/>
</dbReference>
<dbReference type="Pfam" id="PF13412">
    <property type="entry name" value="HTH_24"/>
    <property type="match status" value="1"/>
</dbReference>
<dbReference type="Gene3D" id="1.10.10.10">
    <property type="entry name" value="Winged helix-like DNA-binding domain superfamily/Winged helix DNA-binding domain"/>
    <property type="match status" value="1"/>
</dbReference>
<dbReference type="GO" id="GO:0003697">
    <property type="term" value="F:single-stranded DNA binding"/>
    <property type="evidence" value="ECO:0007669"/>
    <property type="project" value="TreeGrafter"/>
</dbReference>
<dbReference type="GO" id="GO:0035861">
    <property type="term" value="C:site of double-strand break"/>
    <property type="evidence" value="ECO:0007669"/>
    <property type="project" value="TreeGrafter"/>
</dbReference>
<proteinExistence type="predicted"/>
<dbReference type="GO" id="GO:0000729">
    <property type="term" value="P:DNA double-strand break processing"/>
    <property type="evidence" value="ECO:0007669"/>
    <property type="project" value="TreeGrafter"/>
</dbReference>
<feature type="domain" description="Mos1 transposase HTH" evidence="1">
    <location>
        <begin position="11"/>
        <end position="57"/>
    </location>
</feature>